<comment type="similarity">
    <text evidence="1">Belongs to the UPF0213 family.</text>
</comment>
<evidence type="ECO:0000259" key="2">
    <source>
        <dbReference type="PROSITE" id="PS50164"/>
    </source>
</evidence>
<dbReference type="CDD" id="cd10448">
    <property type="entry name" value="GIY-YIG_unchar_3"/>
    <property type="match status" value="1"/>
</dbReference>
<dbReference type="Proteomes" id="UP001429354">
    <property type="component" value="Unassembled WGS sequence"/>
</dbReference>
<dbReference type="PANTHER" id="PTHR34477:SF5">
    <property type="entry name" value="BSL5627 PROTEIN"/>
    <property type="match status" value="1"/>
</dbReference>
<feature type="domain" description="GIY-YIG" evidence="2">
    <location>
        <begin position="3"/>
        <end position="79"/>
    </location>
</feature>
<dbReference type="PANTHER" id="PTHR34477">
    <property type="entry name" value="UPF0213 PROTEIN YHBQ"/>
    <property type="match status" value="1"/>
</dbReference>
<dbReference type="InterPro" id="IPR035901">
    <property type="entry name" value="GIY-YIG_endonuc_sf"/>
</dbReference>
<dbReference type="PROSITE" id="PS50164">
    <property type="entry name" value="GIY_YIG"/>
    <property type="match status" value="1"/>
</dbReference>
<sequence length="97" mass="11638">MDKQPATYILASERNGTLYIGVTSNLIARVWQHREHVVEGFTSKYEVSVLVWYEFHSAMEEAILREKRIKNWNRAWKIRLIEEKNPYWNDLWNEIAG</sequence>
<proteinExistence type="inferred from homology"/>
<dbReference type="InterPro" id="IPR000305">
    <property type="entry name" value="GIY-YIG_endonuc"/>
</dbReference>
<protein>
    <submittedName>
        <fullName evidence="3">GIY-YIG nuclease family protein</fullName>
    </submittedName>
</protein>
<dbReference type="RefSeq" id="WP_162348587.1">
    <property type="nucleotide sequence ID" value="NZ_QOVG01000002.1"/>
</dbReference>
<organism evidence="3 4">
    <name type="scientific">Pseudoxanthomonas gei</name>
    <dbReference type="NCBI Taxonomy" id="1383030"/>
    <lineage>
        <taxon>Bacteria</taxon>
        <taxon>Pseudomonadati</taxon>
        <taxon>Pseudomonadota</taxon>
        <taxon>Gammaproteobacteria</taxon>
        <taxon>Lysobacterales</taxon>
        <taxon>Lysobacteraceae</taxon>
        <taxon>Pseudoxanthomonas</taxon>
    </lineage>
</organism>
<keyword evidence="4" id="KW-1185">Reference proteome</keyword>
<dbReference type="Pfam" id="PF01541">
    <property type="entry name" value="GIY-YIG"/>
    <property type="match status" value="1"/>
</dbReference>
<accession>A0ABX0A923</accession>
<evidence type="ECO:0000256" key="1">
    <source>
        <dbReference type="ARBA" id="ARBA00007435"/>
    </source>
</evidence>
<comment type="caution">
    <text evidence="3">The sequence shown here is derived from an EMBL/GenBank/DDBJ whole genome shotgun (WGS) entry which is preliminary data.</text>
</comment>
<dbReference type="Gene3D" id="3.40.1440.10">
    <property type="entry name" value="GIY-YIG endonuclease"/>
    <property type="match status" value="1"/>
</dbReference>
<name>A0ABX0A923_9GAMM</name>
<dbReference type="InterPro" id="IPR050190">
    <property type="entry name" value="UPF0213_domain"/>
</dbReference>
<evidence type="ECO:0000313" key="4">
    <source>
        <dbReference type="Proteomes" id="UP001429354"/>
    </source>
</evidence>
<dbReference type="SUPFAM" id="SSF82771">
    <property type="entry name" value="GIY-YIG endonuclease"/>
    <property type="match status" value="1"/>
</dbReference>
<dbReference type="EMBL" id="QOVG01000002">
    <property type="protein sequence ID" value="NDK38029.1"/>
    <property type="molecule type" value="Genomic_DNA"/>
</dbReference>
<reference evidence="3 4" key="1">
    <citation type="submission" date="2018-07" db="EMBL/GenBank/DDBJ databases">
        <title>Whole genome Sequencing of Pseudoxanthomonas gei KCTC 32298 (T).</title>
        <authorList>
            <person name="Kumar S."/>
            <person name="Bansal K."/>
            <person name="Kaur A."/>
            <person name="Patil P."/>
            <person name="Sharma S."/>
            <person name="Patil P.B."/>
        </authorList>
    </citation>
    <scope>NUCLEOTIDE SEQUENCE [LARGE SCALE GENOMIC DNA]</scope>
    <source>
        <strain evidence="3 4">KCTC 32298</strain>
    </source>
</reference>
<gene>
    <name evidence="3" type="ORF">DT603_04140</name>
</gene>
<dbReference type="SMART" id="SM00465">
    <property type="entry name" value="GIYc"/>
    <property type="match status" value="1"/>
</dbReference>
<evidence type="ECO:0000313" key="3">
    <source>
        <dbReference type="EMBL" id="NDK38029.1"/>
    </source>
</evidence>